<protein>
    <submittedName>
        <fullName evidence="1">Uncharacterized protein</fullName>
    </submittedName>
</protein>
<reference evidence="1" key="1">
    <citation type="submission" date="2019-06" db="EMBL/GenBank/DDBJ databases">
        <authorList>
            <person name="Zheng W."/>
        </authorList>
    </citation>
    <scope>NUCLEOTIDE SEQUENCE</scope>
    <source>
        <strain evidence="1">QDHG01</strain>
    </source>
</reference>
<keyword evidence="2" id="KW-1185">Reference proteome</keyword>
<accession>A0A8J8NX87</accession>
<proteinExistence type="predicted"/>
<name>A0A8J8NX87_HALGN</name>
<evidence type="ECO:0000313" key="2">
    <source>
        <dbReference type="Proteomes" id="UP000785679"/>
    </source>
</evidence>
<gene>
    <name evidence="1" type="ORF">FGO68_gene9041</name>
</gene>
<dbReference type="AlphaFoldDB" id="A0A8J8NX87"/>
<evidence type="ECO:0000313" key="1">
    <source>
        <dbReference type="EMBL" id="TNV82035.1"/>
    </source>
</evidence>
<sequence length="143" mass="16510">MCLKTSEHVIRLCMRNTLVFPLSANFTLFLLKNAKFSFYTIVQNHVWASVRKEYSICISVRISKFAYSNQLLLIKGPLYVGIMQYRDCQAMLDFQVQAVSDIEGTLIYLDVRILLCSRVFEYCQVPRKAILKPILISLFVLAS</sequence>
<dbReference type="Proteomes" id="UP000785679">
    <property type="component" value="Unassembled WGS sequence"/>
</dbReference>
<dbReference type="EMBL" id="RRYP01005436">
    <property type="protein sequence ID" value="TNV82035.1"/>
    <property type="molecule type" value="Genomic_DNA"/>
</dbReference>
<comment type="caution">
    <text evidence="1">The sequence shown here is derived from an EMBL/GenBank/DDBJ whole genome shotgun (WGS) entry which is preliminary data.</text>
</comment>
<organism evidence="1 2">
    <name type="scientific">Halteria grandinella</name>
    <dbReference type="NCBI Taxonomy" id="5974"/>
    <lineage>
        <taxon>Eukaryota</taxon>
        <taxon>Sar</taxon>
        <taxon>Alveolata</taxon>
        <taxon>Ciliophora</taxon>
        <taxon>Intramacronucleata</taxon>
        <taxon>Spirotrichea</taxon>
        <taxon>Stichotrichia</taxon>
        <taxon>Sporadotrichida</taxon>
        <taxon>Halteriidae</taxon>
        <taxon>Halteria</taxon>
    </lineage>
</organism>